<evidence type="ECO:0000259" key="13">
    <source>
        <dbReference type="PROSITE" id="PS51843"/>
    </source>
</evidence>
<dbReference type="Pfam" id="PF00105">
    <property type="entry name" value="zf-C4"/>
    <property type="match status" value="1"/>
</dbReference>
<dbReference type="PANTHER" id="PTHR24083">
    <property type="entry name" value="NUCLEAR HORMONE RECEPTOR"/>
    <property type="match status" value="1"/>
</dbReference>
<evidence type="ECO:0000256" key="4">
    <source>
        <dbReference type="ARBA" id="ARBA00022833"/>
    </source>
</evidence>
<evidence type="ECO:0000256" key="3">
    <source>
        <dbReference type="ARBA" id="ARBA00022771"/>
    </source>
</evidence>
<dbReference type="FunFam" id="3.30.50.10:FF:000005">
    <property type="entry name" value="Retinoic acid receptor RXR-alpha"/>
    <property type="match status" value="1"/>
</dbReference>
<dbReference type="InterPro" id="IPR001628">
    <property type="entry name" value="Znf_hrmn_rcpt"/>
</dbReference>
<evidence type="ECO:0000259" key="12">
    <source>
        <dbReference type="PROSITE" id="PS51030"/>
    </source>
</evidence>
<evidence type="ECO:0000256" key="10">
    <source>
        <dbReference type="ARBA" id="ARBA00078913"/>
    </source>
</evidence>
<dbReference type="InterPro" id="IPR000536">
    <property type="entry name" value="Nucl_hrmn_rcpt_lig-bd"/>
</dbReference>
<name>A0A915CEK2_PARUN</name>
<evidence type="ECO:0000256" key="2">
    <source>
        <dbReference type="ARBA" id="ARBA00022723"/>
    </source>
</evidence>
<dbReference type="CDD" id="cd06956">
    <property type="entry name" value="NR_DBD_RXR"/>
    <property type="match status" value="1"/>
</dbReference>
<dbReference type="PRINTS" id="PR00398">
    <property type="entry name" value="STRDHORMONER"/>
</dbReference>
<dbReference type="WBParaSite" id="PgR143_g011_t01">
    <property type="protein sequence ID" value="PgR143_g011_t01"/>
    <property type="gene ID" value="PgR143_g011"/>
</dbReference>
<evidence type="ECO:0000256" key="7">
    <source>
        <dbReference type="ARBA" id="ARBA00023163"/>
    </source>
</evidence>
<organism evidence="14 15">
    <name type="scientific">Parascaris univalens</name>
    <name type="common">Nematode worm</name>
    <dbReference type="NCBI Taxonomy" id="6257"/>
    <lineage>
        <taxon>Eukaryota</taxon>
        <taxon>Metazoa</taxon>
        <taxon>Ecdysozoa</taxon>
        <taxon>Nematoda</taxon>
        <taxon>Chromadorea</taxon>
        <taxon>Rhabditida</taxon>
        <taxon>Spirurina</taxon>
        <taxon>Ascaridomorpha</taxon>
        <taxon>Ascaridoidea</taxon>
        <taxon>Ascarididae</taxon>
        <taxon>Parascaris</taxon>
    </lineage>
</organism>
<dbReference type="PROSITE" id="PS51030">
    <property type="entry name" value="NUCLEAR_REC_DBD_2"/>
    <property type="match status" value="1"/>
</dbReference>
<dbReference type="SUPFAM" id="SSF48508">
    <property type="entry name" value="Nuclear receptor ligand-binding domain"/>
    <property type="match status" value="1"/>
</dbReference>
<dbReference type="Gene3D" id="3.30.50.10">
    <property type="entry name" value="Erythroid Transcription Factor GATA-1, subunit A"/>
    <property type="match status" value="1"/>
</dbReference>
<proteinExistence type="inferred from homology"/>
<dbReference type="InterPro" id="IPR001723">
    <property type="entry name" value="Nuclear_hrmn_rcpt"/>
</dbReference>
<evidence type="ECO:0000256" key="11">
    <source>
        <dbReference type="RuleBase" id="RU004334"/>
    </source>
</evidence>
<keyword evidence="8 11" id="KW-0675">Receptor</keyword>
<dbReference type="InterPro" id="IPR013088">
    <property type="entry name" value="Znf_NHR/GATA"/>
</dbReference>
<dbReference type="InterPro" id="IPR035500">
    <property type="entry name" value="NHR-like_dom_sf"/>
</dbReference>
<reference evidence="15" key="1">
    <citation type="submission" date="2022-11" db="UniProtKB">
        <authorList>
            <consortium name="WormBaseParasite"/>
        </authorList>
    </citation>
    <scope>IDENTIFICATION</scope>
</reference>
<dbReference type="AlphaFoldDB" id="A0A915CEK2"/>
<keyword evidence="4 11" id="KW-0862">Zinc</keyword>
<dbReference type="SMART" id="SM00399">
    <property type="entry name" value="ZnF_C4"/>
    <property type="match status" value="1"/>
</dbReference>
<dbReference type="InterPro" id="IPR050274">
    <property type="entry name" value="Nuclear_hormone_rcpt_NR2"/>
</dbReference>
<dbReference type="PROSITE" id="PS51843">
    <property type="entry name" value="NR_LBD"/>
    <property type="match status" value="1"/>
</dbReference>
<evidence type="ECO:0000256" key="9">
    <source>
        <dbReference type="ARBA" id="ARBA00023242"/>
    </source>
</evidence>
<keyword evidence="14" id="KW-1185">Reference proteome</keyword>
<evidence type="ECO:0000256" key="5">
    <source>
        <dbReference type="ARBA" id="ARBA00023015"/>
    </source>
</evidence>
<dbReference type="Pfam" id="PF00104">
    <property type="entry name" value="Hormone_recep"/>
    <property type="match status" value="1"/>
</dbReference>
<keyword evidence="2 11" id="KW-0479">Metal-binding</keyword>
<keyword evidence="6 11" id="KW-0238">DNA-binding</keyword>
<feature type="domain" description="NR LBD" evidence="13">
    <location>
        <begin position="238"/>
        <end position="457"/>
    </location>
</feature>
<comment type="similarity">
    <text evidence="1">Belongs to the nuclear hormone receptor family. NR2 subfamily.</text>
</comment>
<keyword evidence="3 11" id="KW-0863">Zinc-finger</keyword>
<comment type="subcellular location">
    <subcellularLocation>
        <location evidence="11">Nucleus</location>
    </subcellularLocation>
</comment>
<dbReference type="Gene3D" id="1.10.565.10">
    <property type="entry name" value="Retinoid X Receptor"/>
    <property type="match status" value="1"/>
</dbReference>
<feature type="domain" description="Nuclear receptor" evidence="12">
    <location>
        <begin position="132"/>
        <end position="207"/>
    </location>
</feature>
<keyword evidence="9 11" id="KW-0539">Nucleus</keyword>
<dbReference type="GO" id="GO:0043565">
    <property type="term" value="F:sequence-specific DNA binding"/>
    <property type="evidence" value="ECO:0007669"/>
    <property type="project" value="InterPro"/>
</dbReference>
<accession>A0A915CEK2</accession>
<dbReference type="SUPFAM" id="SSF57716">
    <property type="entry name" value="Glucocorticoid receptor-like (DNA-binding domain)"/>
    <property type="match status" value="1"/>
</dbReference>
<dbReference type="PRINTS" id="PR00047">
    <property type="entry name" value="STROIDFINGER"/>
</dbReference>
<evidence type="ECO:0000256" key="1">
    <source>
        <dbReference type="ARBA" id="ARBA00006421"/>
    </source>
</evidence>
<dbReference type="GO" id="GO:0005634">
    <property type="term" value="C:nucleus"/>
    <property type="evidence" value="ECO:0007669"/>
    <property type="project" value="UniProtKB-SubCell"/>
</dbReference>
<dbReference type="PROSITE" id="PS00031">
    <property type="entry name" value="NUCLEAR_REC_DBD_1"/>
    <property type="match status" value="1"/>
</dbReference>
<protein>
    <recommendedName>
        <fullName evidence="10">Nuclear receptor subfamily 2 group B member 4</fullName>
    </recommendedName>
</protein>
<dbReference type="SMART" id="SM00430">
    <property type="entry name" value="HOLI"/>
    <property type="match status" value="1"/>
</dbReference>
<evidence type="ECO:0000313" key="15">
    <source>
        <dbReference type="WBParaSite" id="PgR143_g011_t01"/>
    </source>
</evidence>
<dbReference type="Proteomes" id="UP000887569">
    <property type="component" value="Unplaced"/>
</dbReference>
<sequence>MDAALSEWFQPSPGINATTGEGIYASSRIKSKRKRGNCQEQPSCVSQMINTYFQVNAPFNVTWLHEGGRKETLAQSCSEMLVSTVPLVVATSEGASIDVVDPNDEVTSTTASMTCYTLQSSPFTEHPLTSPKHICAICGDRASGKHYGVYSCEGCKGFFKRTVRKDLTYSCRENRNCVIDKRQRNRCQYCRYRKCKNMGMKREAVQEERQTSRSEATKVLVAHVIPNQMEAESTSSSSTEMPAESIADAEEASEALLNNIKIETNDLNSGESVQWQVMRIIDWALMIPSFSDIPIEDQSRLIYSGWNELILADVAFRSTREKLMLWPERPMERREAEKRGCQALFDRILRELTGKMRELVVDRMELGALRSIILFNPDVPGLQCSRLVESQREKVYHCLEEYCRQQNPHQNQRFAKLLLRLPALRSLSLKCIESNEFVVPAPTIQVLLHLLLQRSSQSSSLITKM</sequence>
<evidence type="ECO:0000313" key="14">
    <source>
        <dbReference type="Proteomes" id="UP000887569"/>
    </source>
</evidence>
<evidence type="ECO:0000256" key="8">
    <source>
        <dbReference type="ARBA" id="ARBA00023170"/>
    </source>
</evidence>
<evidence type="ECO:0000256" key="6">
    <source>
        <dbReference type="ARBA" id="ARBA00023125"/>
    </source>
</evidence>
<keyword evidence="5 11" id="KW-0805">Transcription regulation</keyword>
<dbReference type="GO" id="GO:0003707">
    <property type="term" value="F:nuclear steroid receptor activity"/>
    <property type="evidence" value="ECO:0007669"/>
    <property type="project" value="InterPro"/>
</dbReference>
<keyword evidence="7 11" id="KW-0804">Transcription</keyword>
<dbReference type="InterPro" id="IPR000003">
    <property type="entry name" value="Retinoid-X_rcpt/HNF4"/>
</dbReference>
<dbReference type="GO" id="GO:0008270">
    <property type="term" value="F:zinc ion binding"/>
    <property type="evidence" value="ECO:0007669"/>
    <property type="project" value="UniProtKB-KW"/>
</dbReference>
<dbReference type="PRINTS" id="PR00545">
    <property type="entry name" value="RETINOIDXR"/>
</dbReference>